<accession>A0ABD1CL09</accession>
<reference evidence="2 3" key="1">
    <citation type="submission" date="2024-05" db="EMBL/GenBank/DDBJ databases">
        <title>Culex pipiens pipiens assembly and annotation.</title>
        <authorList>
            <person name="Alout H."/>
            <person name="Durand T."/>
        </authorList>
    </citation>
    <scope>NUCLEOTIDE SEQUENCE [LARGE SCALE GENOMIC DNA]</scope>
    <source>
        <strain evidence="2">HA-2024</strain>
        <tissue evidence="2">Whole body</tissue>
    </source>
</reference>
<dbReference type="Proteomes" id="UP001562425">
    <property type="component" value="Unassembled WGS sequence"/>
</dbReference>
<evidence type="ECO:0000313" key="2">
    <source>
        <dbReference type="EMBL" id="KAL1377038.1"/>
    </source>
</evidence>
<sequence>MKRRRCIECSGAASGPGQIVATSWPHQPRATSKSLPWISSSSATTTSSHNDLAQGRRVPPSSTPLAVAVLVLLVMTGVLPEARASEFPERECCDPIYPPMPDPEEPGPTTSVAVGGGGSSSGGSSHGGGYHYGLESGEESGRSSVGMGGGAGAGAGGGIGMLPEGAGGEGVYIRGYPDKPKIGTSDKLLNYFENNILGEEGSHPEVIDGFAAVPKFGSPSWDALDQTPVCEIINRVQLDLM</sequence>
<dbReference type="EMBL" id="JBEHCU010011226">
    <property type="protein sequence ID" value="KAL1377038.1"/>
    <property type="molecule type" value="Genomic_DNA"/>
</dbReference>
<evidence type="ECO:0000313" key="3">
    <source>
        <dbReference type="Proteomes" id="UP001562425"/>
    </source>
</evidence>
<evidence type="ECO:0000256" key="1">
    <source>
        <dbReference type="SAM" id="MobiDB-lite"/>
    </source>
</evidence>
<protein>
    <submittedName>
        <fullName evidence="2">Uncharacterized protein</fullName>
    </submittedName>
</protein>
<gene>
    <name evidence="2" type="ORF">pipiens_004247</name>
</gene>
<feature type="compositionally biased region" description="Gly residues" evidence="1">
    <location>
        <begin position="114"/>
        <end position="131"/>
    </location>
</feature>
<feature type="compositionally biased region" description="Low complexity" evidence="1">
    <location>
        <begin position="39"/>
        <end position="48"/>
    </location>
</feature>
<proteinExistence type="predicted"/>
<organism evidence="2 3">
    <name type="scientific">Culex pipiens pipiens</name>
    <name type="common">Northern house mosquito</name>
    <dbReference type="NCBI Taxonomy" id="38569"/>
    <lineage>
        <taxon>Eukaryota</taxon>
        <taxon>Metazoa</taxon>
        <taxon>Ecdysozoa</taxon>
        <taxon>Arthropoda</taxon>
        <taxon>Hexapoda</taxon>
        <taxon>Insecta</taxon>
        <taxon>Pterygota</taxon>
        <taxon>Neoptera</taxon>
        <taxon>Endopterygota</taxon>
        <taxon>Diptera</taxon>
        <taxon>Nematocera</taxon>
        <taxon>Culicoidea</taxon>
        <taxon>Culicidae</taxon>
        <taxon>Culicinae</taxon>
        <taxon>Culicini</taxon>
        <taxon>Culex</taxon>
        <taxon>Culex</taxon>
    </lineage>
</organism>
<feature type="compositionally biased region" description="Polar residues" evidence="1">
    <location>
        <begin position="20"/>
        <end position="38"/>
    </location>
</feature>
<feature type="region of interest" description="Disordered" evidence="1">
    <location>
        <begin position="99"/>
        <end position="149"/>
    </location>
</feature>
<name>A0ABD1CL09_CULPP</name>
<keyword evidence="3" id="KW-1185">Reference proteome</keyword>
<comment type="caution">
    <text evidence="2">The sequence shown here is derived from an EMBL/GenBank/DDBJ whole genome shotgun (WGS) entry which is preliminary data.</text>
</comment>
<dbReference type="AlphaFoldDB" id="A0ABD1CL09"/>
<feature type="region of interest" description="Disordered" evidence="1">
    <location>
        <begin position="9"/>
        <end position="60"/>
    </location>
</feature>